<comment type="caution">
    <text evidence="1">The sequence shown here is derived from an EMBL/GenBank/DDBJ whole genome shotgun (WGS) entry which is preliminary data.</text>
</comment>
<sequence>MITTLRKITLLLGSGLLMINLVGCNEDEEPCTDQTLEPLRLIVTDTDDNNLLDEDSDYELADFKLYYQDGSDWVELTVELDETSAELPFIESMEAAEESLEGNTEFQLVLAEDESVTFDFVVTMSDTSGCDVYSYEATDTDGEDLEQPADGTPKPYIIKIDLETA</sequence>
<gene>
    <name evidence="1" type="ORF">G9Q97_03230</name>
</gene>
<keyword evidence="2" id="KW-1185">Reference proteome</keyword>
<proteinExistence type="predicted"/>
<dbReference type="Proteomes" id="UP000649799">
    <property type="component" value="Unassembled WGS sequence"/>
</dbReference>
<accession>A0ABX0H6F6</accession>
<evidence type="ECO:0000313" key="1">
    <source>
        <dbReference type="EMBL" id="NHE55822.1"/>
    </source>
</evidence>
<name>A0ABX0H6F6_9BACT</name>
<dbReference type="RefSeq" id="WP_166143051.1">
    <property type="nucleotide sequence ID" value="NZ_JAANYN010000001.1"/>
</dbReference>
<evidence type="ECO:0000313" key="2">
    <source>
        <dbReference type="Proteomes" id="UP000649799"/>
    </source>
</evidence>
<organism evidence="1 2">
    <name type="scientific">Cyclobacterium plantarum</name>
    <dbReference type="NCBI Taxonomy" id="2716263"/>
    <lineage>
        <taxon>Bacteria</taxon>
        <taxon>Pseudomonadati</taxon>
        <taxon>Bacteroidota</taxon>
        <taxon>Cytophagia</taxon>
        <taxon>Cytophagales</taxon>
        <taxon>Cyclobacteriaceae</taxon>
        <taxon>Cyclobacterium</taxon>
    </lineage>
</organism>
<protein>
    <submittedName>
        <fullName evidence="1">Uncharacterized protein</fullName>
    </submittedName>
</protein>
<dbReference type="EMBL" id="JAANYN010000001">
    <property type="protein sequence ID" value="NHE55822.1"/>
    <property type="molecule type" value="Genomic_DNA"/>
</dbReference>
<reference evidence="1 2" key="1">
    <citation type="submission" date="2020-03" db="EMBL/GenBank/DDBJ databases">
        <title>Cyclobacterium plantarum sp. nov., a marine bacterium isolated from a coastal-marine wetland.</title>
        <authorList>
            <person name="Sanchez-Porro C."/>
            <person name="Ventosa A."/>
            <person name="Amoozegar M."/>
        </authorList>
    </citation>
    <scope>NUCLEOTIDE SEQUENCE [LARGE SCALE GENOMIC DNA]</scope>
    <source>
        <strain evidence="1 2">GBPx2</strain>
    </source>
</reference>